<reference evidence="2 3" key="1">
    <citation type="submission" date="2019-09" db="EMBL/GenBank/DDBJ databases">
        <title>Genome Sequence of Larkinella sp MA1.</title>
        <authorList>
            <person name="Srinivasan S."/>
        </authorList>
    </citation>
    <scope>NUCLEOTIDE SEQUENCE [LARGE SCALE GENOMIC DNA]</scope>
    <source>
        <strain evidence="2 3">MA1</strain>
    </source>
</reference>
<dbReference type="Gene3D" id="1.20.1600.10">
    <property type="entry name" value="Outer membrane efflux proteins (OEP)"/>
    <property type="match status" value="1"/>
</dbReference>
<keyword evidence="3" id="KW-1185">Reference proteome</keyword>
<evidence type="ECO:0000256" key="1">
    <source>
        <dbReference type="ARBA" id="ARBA00007613"/>
    </source>
</evidence>
<dbReference type="EMBL" id="VTWS01000001">
    <property type="protein sequence ID" value="KAA9357534.1"/>
    <property type="molecule type" value="Genomic_DNA"/>
</dbReference>
<proteinExistence type="inferred from homology"/>
<dbReference type="AlphaFoldDB" id="A0A5N1JMR7"/>
<comment type="similarity">
    <text evidence="1">Belongs to the outer membrane factor (OMF) (TC 1.B.17) family.</text>
</comment>
<name>A0A5N1JMR7_9BACT</name>
<dbReference type="Pfam" id="PF02321">
    <property type="entry name" value="OEP"/>
    <property type="match status" value="1"/>
</dbReference>
<dbReference type="InterPro" id="IPR003423">
    <property type="entry name" value="OMP_efflux"/>
</dbReference>
<dbReference type="RefSeq" id="WP_150875671.1">
    <property type="nucleotide sequence ID" value="NZ_VTWS01000001.1"/>
</dbReference>
<comment type="caution">
    <text evidence="2">The sequence shown here is derived from an EMBL/GenBank/DDBJ whole genome shotgun (WGS) entry which is preliminary data.</text>
</comment>
<accession>A0A5N1JMR7</accession>
<evidence type="ECO:0000313" key="3">
    <source>
        <dbReference type="Proteomes" id="UP000326344"/>
    </source>
</evidence>
<evidence type="ECO:0000313" key="2">
    <source>
        <dbReference type="EMBL" id="KAA9357534.1"/>
    </source>
</evidence>
<organism evidence="2 3">
    <name type="scientific">Larkinella humicola</name>
    <dbReference type="NCBI Taxonomy" id="2607654"/>
    <lineage>
        <taxon>Bacteria</taxon>
        <taxon>Pseudomonadati</taxon>
        <taxon>Bacteroidota</taxon>
        <taxon>Cytophagia</taxon>
        <taxon>Cytophagales</taxon>
        <taxon>Spirosomataceae</taxon>
        <taxon>Larkinella</taxon>
    </lineage>
</organism>
<gene>
    <name evidence="2" type="ORF">F0P93_07335</name>
</gene>
<dbReference type="GO" id="GO:0015562">
    <property type="term" value="F:efflux transmembrane transporter activity"/>
    <property type="evidence" value="ECO:0007669"/>
    <property type="project" value="InterPro"/>
</dbReference>
<sequence length="216" mass="24396">MAHGDIGRQQLAILLQETEPVSIDTTGGLKAGMPGPAPSLAENPLLAFQRQQVELTRRQADLEKQRFWPDLRVGYLSQSIEKQAGFGIYQVGVSLPLFLAPLRGRLEAARLQSQVADRQLSYQQHRLRGELTIREQQFRQSRNTLAYYEASALPQADLILRTAEQSYLTGDIEYLEFVQSTTQAWQIREQYLNAVAQYNQSFIEQEALAGYVPTAP</sequence>
<protein>
    <submittedName>
        <fullName evidence="2">TolC family protein</fullName>
    </submittedName>
</protein>
<dbReference type="Proteomes" id="UP000326344">
    <property type="component" value="Unassembled WGS sequence"/>
</dbReference>
<dbReference type="SUPFAM" id="SSF56954">
    <property type="entry name" value="Outer membrane efflux proteins (OEP)"/>
    <property type="match status" value="1"/>
</dbReference>